<proteinExistence type="inferred from homology"/>
<evidence type="ECO:0000256" key="7">
    <source>
        <dbReference type="SAM" id="SignalP"/>
    </source>
</evidence>
<dbReference type="Gene3D" id="2.30.42.10">
    <property type="match status" value="1"/>
</dbReference>
<dbReference type="PANTHER" id="PTHR32060:SF22">
    <property type="entry name" value="CARBOXYL-TERMINAL-PROCESSING PEPTIDASE 3, CHLOROPLASTIC"/>
    <property type="match status" value="1"/>
</dbReference>
<dbReference type="CDD" id="cd06782">
    <property type="entry name" value="cpPDZ_CPP-like"/>
    <property type="match status" value="1"/>
</dbReference>
<keyword evidence="2 5" id="KW-0645">Protease</keyword>
<evidence type="ECO:0000256" key="3">
    <source>
        <dbReference type="ARBA" id="ARBA00022801"/>
    </source>
</evidence>
<evidence type="ECO:0000256" key="6">
    <source>
        <dbReference type="SAM" id="Coils"/>
    </source>
</evidence>
<keyword evidence="3 5" id="KW-0378">Hydrolase</keyword>
<dbReference type="InterPro" id="IPR040573">
    <property type="entry name" value="TSP_N"/>
</dbReference>
<dbReference type="Pfam" id="PF00595">
    <property type="entry name" value="PDZ"/>
    <property type="match status" value="1"/>
</dbReference>
<dbReference type="Pfam" id="PF11818">
    <property type="entry name" value="DUF3340"/>
    <property type="match status" value="1"/>
</dbReference>
<dbReference type="CDD" id="cd07560">
    <property type="entry name" value="Peptidase_S41_CPP"/>
    <property type="match status" value="1"/>
</dbReference>
<dbReference type="SMART" id="SM00228">
    <property type="entry name" value="PDZ"/>
    <property type="match status" value="1"/>
</dbReference>
<evidence type="ECO:0000313" key="10">
    <source>
        <dbReference type="Proteomes" id="UP000028531"/>
    </source>
</evidence>
<gene>
    <name evidence="9" type="ORF">IL45_07710</name>
</gene>
<feature type="signal peptide" evidence="7">
    <location>
        <begin position="1"/>
        <end position="24"/>
    </location>
</feature>
<dbReference type="Pfam" id="PF03572">
    <property type="entry name" value="Peptidase_S41"/>
    <property type="match status" value="1"/>
</dbReference>
<comment type="similarity">
    <text evidence="1 5">Belongs to the peptidase S41A family.</text>
</comment>
<keyword evidence="7" id="KW-0732">Signal</keyword>
<comment type="caution">
    <text evidence="9">The sequence shown here is derived from an EMBL/GenBank/DDBJ whole genome shotgun (WGS) entry which is preliminary data.</text>
</comment>
<dbReference type="GO" id="GO:0004175">
    <property type="term" value="F:endopeptidase activity"/>
    <property type="evidence" value="ECO:0007669"/>
    <property type="project" value="TreeGrafter"/>
</dbReference>
<dbReference type="Proteomes" id="UP000028531">
    <property type="component" value="Unassembled WGS sequence"/>
</dbReference>
<evidence type="ECO:0000313" key="9">
    <source>
        <dbReference type="EMBL" id="KEZ92029.1"/>
    </source>
</evidence>
<dbReference type="InterPro" id="IPR005151">
    <property type="entry name" value="Tail-specific_protease"/>
</dbReference>
<dbReference type="InterPro" id="IPR029045">
    <property type="entry name" value="ClpP/crotonase-like_dom_sf"/>
</dbReference>
<keyword evidence="4 5" id="KW-0720">Serine protease</keyword>
<dbReference type="Gene3D" id="3.30.750.44">
    <property type="match status" value="1"/>
</dbReference>
<dbReference type="NCBIfam" id="TIGR00225">
    <property type="entry name" value="prc"/>
    <property type="match status" value="1"/>
</dbReference>
<dbReference type="PROSITE" id="PS50106">
    <property type="entry name" value="PDZ"/>
    <property type="match status" value="1"/>
</dbReference>
<name>A0A084JSU5_NONUL</name>
<dbReference type="InterPro" id="IPR004447">
    <property type="entry name" value="Peptidase_S41A"/>
</dbReference>
<feature type="coiled-coil region" evidence="6">
    <location>
        <begin position="108"/>
        <end position="135"/>
    </location>
</feature>
<dbReference type="EMBL" id="JPJI01000032">
    <property type="protein sequence ID" value="KEZ92029.1"/>
    <property type="molecule type" value="Genomic_DNA"/>
</dbReference>
<reference evidence="9 10" key="1">
    <citation type="submission" date="2014-07" db="EMBL/GenBank/DDBJ databases">
        <title>Draft genome sequence of Nonlabens ulvanivorans, an ulvan degrading bacterium.</title>
        <authorList>
            <person name="Kopel M."/>
            <person name="Helbert W."/>
            <person name="Henrissat B."/>
            <person name="Doniger T."/>
            <person name="Banin E."/>
        </authorList>
    </citation>
    <scope>NUCLEOTIDE SEQUENCE [LARGE SCALE GENOMIC DNA]</scope>
    <source>
        <strain evidence="9 10">PLR</strain>
    </source>
</reference>
<evidence type="ECO:0000256" key="2">
    <source>
        <dbReference type="ARBA" id="ARBA00022670"/>
    </source>
</evidence>
<dbReference type="GO" id="GO:0007165">
    <property type="term" value="P:signal transduction"/>
    <property type="evidence" value="ECO:0007669"/>
    <property type="project" value="TreeGrafter"/>
</dbReference>
<evidence type="ECO:0000259" key="8">
    <source>
        <dbReference type="PROSITE" id="PS50106"/>
    </source>
</evidence>
<dbReference type="InterPro" id="IPR036034">
    <property type="entry name" value="PDZ_sf"/>
</dbReference>
<dbReference type="PANTHER" id="PTHR32060">
    <property type="entry name" value="TAIL-SPECIFIC PROTEASE"/>
    <property type="match status" value="1"/>
</dbReference>
<dbReference type="GO" id="GO:0006508">
    <property type="term" value="P:proteolysis"/>
    <property type="evidence" value="ECO:0007669"/>
    <property type="project" value="UniProtKB-KW"/>
</dbReference>
<dbReference type="Pfam" id="PF17804">
    <property type="entry name" value="TSP_NTD"/>
    <property type="match status" value="1"/>
</dbReference>
<protein>
    <submittedName>
        <fullName evidence="9">Peptidase S41</fullName>
    </submittedName>
</protein>
<dbReference type="SMART" id="SM00245">
    <property type="entry name" value="TSPc"/>
    <property type="match status" value="1"/>
</dbReference>
<dbReference type="SUPFAM" id="SSF52096">
    <property type="entry name" value="ClpP/crotonase"/>
    <property type="match status" value="1"/>
</dbReference>
<dbReference type="GO" id="GO:0030288">
    <property type="term" value="C:outer membrane-bounded periplasmic space"/>
    <property type="evidence" value="ECO:0007669"/>
    <property type="project" value="TreeGrafter"/>
</dbReference>
<dbReference type="InterPro" id="IPR001478">
    <property type="entry name" value="PDZ"/>
</dbReference>
<evidence type="ECO:0000256" key="4">
    <source>
        <dbReference type="ARBA" id="ARBA00022825"/>
    </source>
</evidence>
<dbReference type="Gene3D" id="3.90.226.10">
    <property type="entry name" value="2-enoyl-CoA Hydratase, Chain A, domain 1"/>
    <property type="match status" value="1"/>
</dbReference>
<keyword evidence="6" id="KW-0175">Coiled coil</keyword>
<dbReference type="GO" id="GO:0008236">
    <property type="term" value="F:serine-type peptidase activity"/>
    <property type="evidence" value="ECO:0007669"/>
    <property type="project" value="UniProtKB-KW"/>
</dbReference>
<feature type="chain" id="PRO_5001777508" evidence="7">
    <location>
        <begin position="25"/>
        <end position="716"/>
    </location>
</feature>
<dbReference type="PROSITE" id="PS51257">
    <property type="entry name" value="PROKAR_LIPOPROTEIN"/>
    <property type="match status" value="1"/>
</dbReference>
<sequence length="716" mass="82476">MKGLMNFIKNNVAIAILVLLAATASCSFTKDIDPGDKDKEELLVNLISHVLQRNHYSPADLTDEFSQKVFKNYINDLDPAKRYFLESDYQEFANYEFLLDDEIRDSRVQLFTLTYERLEQRRKEAEKLFSQVIKEPFDFNKDEVMDTDYENIPYAKDSKELKNHWRKLLKLSALGSYYDKMEEQEDKPENERKTVIAIEKEVRDEVKRSMEENFDFSKDIERLDYFSLYLNSVMAYFDPHTSYFAPQNKDRFDTAMSGKLEGIGARLQKKMDYIKVLEIISGGPAWRSQDVEVGDVILKVAQEKDTVATSIVGMRISDAVDLIKGPKGTKVILTLKRVDGTIEDVTLTRDVVEIEETFAKSVIVKDPEGSINYGLINLPKFYFDMENRNGRASGDDIKKEIERLKMQGMDGLVLDLRNNGGGSLREVIEMAGLFIEKGPVVQVALKNERTQTYSDDDPSIIWDGPLVIMVNELSASASEILAAALQDYERAVIIGSKQTFGKGTVQNFEDLNRWVRNSDLGDLGAIKLTTQKFYRINGKSTQLEGVKSDIITPDRYSYIDIGERDEEFPLPYDEIPAASYTKFNKYIDFNSTIAKSQARINSNETFQLIDENAKWMSDQREENIIPLNYTAYKERLHRLEKETEKFEKLEDYKNDLSFEYVNYEKELIAKDSLLAEKRERWHKSLSQDVYLAEAINVLKDLKVSNIQNARVSTIKN</sequence>
<feature type="domain" description="PDZ" evidence="8">
    <location>
        <begin position="257"/>
        <end position="338"/>
    </location>
</feature>
<dbReference type="SUPFAM" id="SSF50156">
    <property type="entry name" value="PDZ domain-like"/>
    <property type="match status" value="1"/>
</dbReference>
<accession>A0A084JSU5</accession>
<evidence type="ECO:0000256" key="5">
    <source>
        <dbReference type="RuleBase" id="RU004404"/>
    </source>
</evidence>
<organism evidence="9 10">
    <name type="scientific">Nonlabens ulvanivorans</name>
    <name type="common">Persicivirga ulvanivorans</name>
    <dbReference type="NCBI Taxonomy" id="906888"/>
    <lineage>
        <taxon>Bacteria</taxon>
        <taxon>Pseudomonadati</taxon>
        <taxon>Bacteroidota</taxon>
        <taxon>Flavobacteriia</taxon>
        <taxon>Flavobacteriales</taxon>
        <taxon>Flavobacteriaceae</taxon>
        <taxon>Nonlabens</taxon>
    </lineage>
</organism>
<dbReference type="AlphaFoldDB" id="A0A084JSU5"/>
<dbReference type="InterPro" id="IPR020992">
    <property type="entry name" value="Tail_Prtase_C"/>
</dbReference>
<evidence type="ECO:0000256" key="1">
    <source>
        <dbReference type="ARBA" id="ARBA00009179"/>
    </source>
</evidence>